<dbReference type="AlphaFoldDB" id="A0A9P4UJN8"/>
<reference evidence="1" key="1">
    <citation type="journal article" date="2020" name="Stud. Mycol.">
        <title>101 Dothideomycetes genomes: a test case for predicting lifestyles and emergence of pathogens.</title>
        <authorList>
            <person name="Haridas S."/>
            <person name="Albert R."/>
            <person name="Binder M."/>
            <person name="Bloem J."/>
            <person name="Labutti K."/>
            <person name="Salamov A."/>
            <person name="Andreopoulos B."/>
            <person name="Baker S."/>
            <person name="Barry K."/>
            <person name="Bills G."/>
            <person name="Bluhm B."/>
            <person name="Cannon C."/>
            <person name="Castanera R."/>
            <person name="Culley D."/>
            <person name="Daum C."/>
            <person name="Ezra D."/>
            <person name="Gonzalez J."/>
            <person name="Henrissat B."/>
            <person name="Kuo A."/>
            <person name="Liang C."/>
            <person name="Lipzen A."/>
            <person name="Lutzoni F."/>
            <person name="Magnuson J."/>
            <person name="Mondo S."/>
            <person name="Nolan M."/>
            <person name="Ohm R."/>
            <person name="Pangilinan J."/>
            <person name="Park H.-J."/>
            <person name="Ramirez L."/>
            <person name="Alfaro M."/>
            <person name="Sun H."/>
            <person name="Tritt A."/>
            <person name="Yoshinaga Y."/>
            <person name="Zwiers L.-H."/>
            <person name="Turgeon B."/>
            <person name="Goodwin S."/>
            <person name="Spatafora J."/>
            <person name="Crous P."/>
            <person name="Grigoriev I."/>
        </authorList>
    </citation>
    <scope>NUCLEOTIDE SEQUENCE</scope>
    <source>
        <strain evidence="1">CBS 116435</strain>
    </source>
</reference>
<evidence type="ECO:0000313" key="1">
    <source>
        <dbReference type="EMBL" id="KAF2716579.1"/>
    </source>
</evidence>
<name>A0A9P4UJN8_9PEZI</name>
<organism evidence="1 2">
    <name type="scientific">Polychaeton citri CBS 116435</name>
    <dbReference type="NCBI Taxonomy" id="1314669"/>
    <lineage>
        <taxon>Eukaryota</taxon>
        <taxon>Fungi</taxon>
        <taxon>Dikarya</taxon>
        <taxon>Ascomycota</taxon>
        <taxon>Pezizomycotina</taxon>
        <taxon>Dothideomycetes</taxon>
        <taxon>Dothideomycetidae</taxon>
        <taxon>Capnodiales</taxon>
        <taxon>Capnodiaceae</taxon>
        <taxon>Polychaeton</taxon>
    </lineage>
</organism>
<keyword evidence="2" id="KW-1185">Reference proteome</keyword>
<dbReference type="Proteomes" id="UP000799441">
    <property type="component" value="Unassembled WGS sequence"/>
</dbReference>
<gene>
    <name evidence="1" type="ORF">K431DRAFT_298532</name>
</gene>
<proteinExistence type="predicted"/>
<accession>A0A9P4UJN8</accession>
<sequence length="155" mass="16893">MNTPHAGMAVPHTASAPASMTNESLFYSQPNELVSNSRDLIVASDGKATKEAELARYSEENEVLRRTLSVSGIFDEGKNVVYVECLTGQVPFFRCINYAWHCCDCTGADCCRYGSSSCVMCVGISFRWHCEALSASLAQLSLAVTPARTQRYSSS</sequence>
<comment type="caution">
    <text evidence="1">The sequence shown here is derived from an EMBL/GenBank/DDBJ whole genome shotgun (WGS) entry which is preliminary data.</text>
</comment>
<protein>
    <submittedName>
        <fullName evidence="1">Uncharacterized protein</fullName>
    </submittedName>
</protein>
<evidence type="ECO:0000313" key="2">
    <source>
        <dbReference type="Proteomes" id="UP000799441"/>
    </source>
</evidence>
<dbReference type="EMBL" id="MU003868">
    <property type="protein sequence ID" value="KAF2716579.1"/>
    <property type="molecule type" value="Genomic_DNA"/>
</dbReference>